<protein>
    <submittedName>
        <fullName evidence="2">Uncharacterized protein</fullName>
    </submittedName>
</protein>
<dbReference type="Proteomes" id="UP000235145">
    <property type="component" value="Unassembled WGS sequence"/>
</dbReference>
<feature type="region of interest" description="Disordered" evidence="1">
    <location>
        <begin position="131"/>
        <end position="152"/>
    </location>
</feature>
<organism evidence="2 3">
    <name type="scientific">Lactuca sativa</name>
    <name type="common">Garden lettuce</name>
    <dbReference type="NCBI Taxonomy" id="4236"/>
    <lineage>
        <taxon>Eukaryota</taxon>
        <taxon>Viridiplantae</taxon>
        <taxon>Streptophyta</taxon>
        <taxon>Embryophyta</taxon>
        <taxon>Tracheophyta</taxon>
        <taxon>Spermatophyta</taxon>
        <taxon>Magnoliopsida</taxon>
        <taxon>eudicotyledons</taxon>
        <taxon>Gunneridae</taxon>
        <taxon>Pentapetalae</taxon>
        <taxon>asterids</taxon>
        <taxon>campanulids</taxon>
        <taxon>Asterales</taxon>
        <taxon>Asteraceae</taxon>
        <taxon>Cichorioideae</taxon>
        <taxon>Cichorieae</taxon>
        <taxon>Lactucinae</taxon>
        <taxon>Lactuca</taxon>
    </lineage>
</organism>
<comment type="caution">
    <text evidence="2">The sequence shown here is derived from an EMBL/GenBank/DDBJ whole genome shotgun (WGS) entry which is preliminary data.</text>
</comment>
<gene>
    <name evidence="2" type="ORF">LSAT_V11C300150980</name>
</gene>
<evidence type="ECO:0000313" key="2">
    <source>
        <dbReference type="EMBL" id="KAJ0216468.1"/>
    </source>
</evidence>
<keyword evidence="3" id="KW-1185">Reference proteome</keyword>
<sequence length="152" mass="17090">MVAVAKFKRVTSMIQQILSSPSIDCILLSKATMPRADDIPKAPEAPKFFDDSSQKSTFHPAFFVTNIKNIVPPIFDQTNDRFVSWVELFTIVITVIDVLDHIDPKAPRDETLSGSTWNRLDALVKLGMRIWPGNPNQTKTRPDPNRTELGPN</sequence>
<reference evidence="2 3" key="1">
    <citation type="journal article" date="2017" name="Nat. Commun.">
        <title>Genome assembly with in vitro proximity ligation data and whole-genome triplication in lettuce.</title>
        <authorList>
            <person name="Reyes-Chin-Wo S."/>
            <person name="Wang Z."/>
            <person name="Yang X."/>
            <person name="Kozik A."/>
            <person name="Arikit S."/>
            <person name="Song C."/>
            <person name="Xia L."/>
            <person name="Froenicke L."/>
            <person name="Lavelle D.O."/>
            <person name="Truco M.J."/>
            <person name="Xia R."/>
            <person name="Zhu S."/>
            <person name="Xu C."/>
            <person name="Xu H."/>
            <person name="Xu X."/>
            <person name="Cox K."/>
            <person name="Korf I."/>
            <person name="Meyers B.C."/>
            <person name="Michelmore R.W."/>
        </authorList>
    </citation>
    <scope>NUCLEOTIDE SEQUENCE [LARGE SCALE GENOMIC DNA]</scope>
    <source>
        <strain evidence="3">cv. Salinas</strain>
        <tissue evidence="2">Seedlings</tissue>
    </source>
</reference>
<proteinExistence type="predicted"/>
<evidence type="ECO:0000313" key="3">
    <source>
        <dbReference type="Proteomes" id="UP000235145"/>
    </source>
</evidence>
<accession>A0A9R1W3L2</accession>
<name>A0A9R1W3L2_LACSA</name>
<dbReference type="EMBL" id="NBSK02000003">
    <property type="protein sequence ID" value="KAJ0216468.1"/>
    <property type="molecule type" value="Genomic_DNA"/>
</dbReference>
<evidence type="ECO:0000256" key="1">
    <source>
        <dbReference type="SAM" id="MobiDB-lite"/>
    </source>
</evidence>
<dbReference type="AlphaFoldDB" id="A0A9R1W3L2"/>